<keyword evidence="4" id="KW-1185">Reference proteome</keyword>
<feature type="domain" description="Solute-binding protein family 3/N-terminal" evidence="2">
    <location>
        <begin position="43"/>
        <end position="265"/>
    </location>
</feature>
<dbReference type="Pfam" id="PF00497">
    <property type="entry name" value="SBP_bac_3"/>
    <property type="match status" value="1"/>
</dbReference>
<evidence type="ECO:0000259" key="2">
    <source>
        <dbReference type="SMART" id="SM00062"/>
    </source>
</evidence>
<dbReference type="SUPFAM" id="SSF53850">
    <property type="entry name" value="Periplasmic binding protein-like II"/>
    <property type="match status" value="1"/>
</dbReference>
<protein>
    <submittedName>
        <fullName evidence="3">Amino acid ABC transporter substrate-binding protein</fullName>
    </submittedName>
</protein>
<dbReference type="PANTHER" id="PTHR35936:SF17">
    <property type="entry name" value="ARGININE-BINDING EXTRACELLULAR PROTEIN ARTP"/>
    <property type="match status" value="1"/>
</dbReference>
<dbReference type="SMART" id="SM00062">
    <property type="entry name" value="PBPb"/>
    <property type="match status" value="1"/>
</dbReference>
<organism evidence="3 4">
    <name type="scientific">Planosporangium thailandense</name>
    <dbReference type="NCBI Taxonomy" id="765197"/>
    <lineage>
        <taxon>Bacteria</taxon>
        <taxon>Bacillati</taxon>
        <taxon>Actinomycetota</taxon>
        <taxon>Actinomycetes</taxon>
        <taxon>Micromonosporales</taxon>
        <taxon>Micromonosporaceae</taxon>
        <taxon>Planosporangium</taxon>
    </lineage>
</organism>
<sequence length="277" mass="28823">MAGVLLLSAATLAACGGNDQNAPAANAGCKPAHANLKTAKSGTLTTSTYTFPPFTNVNGTTVTGAEGGILKEIASMECLSLTGQPLDTGSVVTAAQNGRADIASGNWYCTAARAKVVDLAGPVYGDQIGIISTNGASTFTELQGRAMGTVDGYLWNEEFKKIYGSDLKVYPTPTAMYNDLKAGRIEVAADSFGSATYANKQNGDKWKVVNPAADSRVAASKQPPQVCFPMSKNNQALYNAVNEDLKTLRDNGKLAKILEDNGLSGSAANTGELQLIQ</sequence>
<name>A0ABX0XV27_9ACTN</name>
<evidence type="ECO:0000313" key="4">
    <source>
        <dbReference type="Proteomes" id="UP000722989"/>
    </source>
</evidence>
<dbReference type="InterPro" id="IPR001638">
    <property type="entry name" value="Solute-binding_3/MltF_N"/>
</dbReference>
<comment type="caution">
    <text evidence="3">The sequence shown here is derived from an EMBL/GenBank/DDBJ whole genome shotgun (WGS) entry which is preliminary data.</text>
</comment>
<gene>
    <name evidence="3" type="ORF">HC031_09145</name>
</gene>
<reference evidence="3 4" key="1">
    <citation type="submission" date="2020-03" db="EMBL/GenBank/DDBJ databases">
        <title>WGS of the type strain of Planosporangium spp.</title>
        <authorList>
            <person name="Thawai C."/>
        </authorList>
    </citation>
    <scope>NUCLEOTIDE SEQUENCE [LARGE SCALE GENOMIC DNA]</scope>
    <source>
        <strain evidence="3 4">TBRC 5610</strain>
    </source>
</reference>
<dbReference type="Gene3D" id="3.40.190.10">
    <property type="entry name" value="Periplasmic binding protein-like II"/>
    <property type="match status" value="2"/>
</dbReference>
<evidence type="ECO:0000313" key="3">
    <source>
        <dbReference type="EMBL" id="NJC69883.1"/>
    </source>
</evidence>
<dbReference type="PANTHER" id="PTHR35936">
    <property type="entry name" value="MEMBRANE-BOUND LYTIC MUREIN TRANSGLYCOSYLASE F"/>
    <property type="match status" value="1"/>
</dbReference>
<proteinExistence type="predicted"/>
<keyword evidence="1" id="KW-0732">Signal</keyword>
<evidence type="ECO:0000256" key="1">
    <source>
        <dbReference type="ARBA" id="ARBA00022729"/>
    </source>
</evidence>
<dbReference type="Proteomes" id="UP000722989">
    <property type="component" value="Unassembled WGS sequence"/>
</dbReference>
<dbReference type="EMBL" id="JAATVY010000004">
    <property type="protein sequence ID" value="NJC69883.1"/>
    <property type="molecule type" value="Genomic_DNA"/>
</dbReference>
<accession>A0ABX0XV27</accession>